<evidence type="ECO:0000313" key="2">
    <source>
        <dbReference type="Proteomes" id="UP000239706"/>
    </source>
</evidence>
<dbReference type="Proteomes" id="UP000239706">
    <property type="component" value="Unassembled WGS sequence"/>
</dbReference>
<proteinExistence type="predicted"/>
<dbReference type="InterPro" id="IPR019117">
    <property type="entry name" value="CRISPR-assoc_protein_Cmr3"/>
</dbReference>
<accession>A0A2T0B222</accession>
<dbReference type="AlphaFoldDB" id="A0A2T0B222"/>
<name>A0A2T0B222_9CLOT</name>
<keyword evidence="2" id="KW-1185">Reference proteome</keyword>
<dbReference type="OrthoDB" id="1953349at2"/>
<reference evidence="1 2" key="1">
    <citation type="submission" date="2018-03" db="EMBL/GenBank/DDBJ databases">
        <title>Genome sequence of Clostridium liquoris DSM 100320.</title>
        <authorList>
            <person name="Poehlein A."/>
            <person name="Daniel R."/>
        </authorList>
    </citation>
    <scope>NUCLEOTIDE SEQUENCE [LARGE SCALE GENOMIC DNA]</scope>
    <source>
        <strain evidence="1 2">DSM 100320</strain>
    </source>
</reference>
<protein>
    <submittedName>
        <fullName evidence="1">CRISPR-associated protein Cmr3</fullName>
    </submittedName>
</protein>
<evidence type="ECO:0000313" key="1">
    <source>
        <dbReference type="EMBL" id="PRR77938.1"/>
    </source>
</evidence>
<sequence length="400" mass="47026">MSRYLVKLKPVGAFFFGGERIFSFYEKGMKFKNNIIKSREFPQQTSILGMIRKEILVLNKLIREKWDYKPEQKGKIKKLIGEKSFDIAGSNEDFGIINSISPVFIVEEIDGVDRFLIKVPKDHNQNKNYNNYVPLKFNDDKGNCLKVKTDLSKEVYLPIDFDAKKGLSDDFVDIEKGNIISRDKVFIKDSSIGIRLDEKHIAQENSLFRLEKYKFNYDKDYEKENKCFAFILDIEDDKESNTSFENYRNVVALGGEGSYFSISLEKITFDIKEKINFVDKQKVSFIIEEKMPCEKEQLLDKKEIYKIILLSDTYISKRVYEENCMYSISKRIDFRSLKSENYNENKQKGNAYYNRFDKSKNRYSFLEKGSVLFAYKTGYDELLKSINNSKLQKIGYNIFI</sequence>
<dbReference type="EMBL" id="PVXO01000054">
    <property type="protein sequence ID" value="PRR77938.1"/>
    <property type="molecule type" value="Genomic_DNA"/>
</dbReference>
<dbReference type="Pfam" id="PF09700">
    <property type="entry name" value="Cas_Cmr3"/>
    <property type="match status" value="1"/>
</dbReference>
<gene>
    <name evidence="1" type="ORF">CLLI_20330</name>
</gene>
<organism evidence="1 2">
    <name type="scientific">Clostridium liquoris</name>
    <dbReference type="NCBI Taxonomy" id="1289519"/>
    <lineage>
        <taxon>Bacteria</taxon>
        <taxon>Bacillati</taxon>
        <taxon>Bacillota</taxon>
        <taxon>Clostridia</taxon>
        <taxon>Eubacteriales</taxon>
        <taxon>Clostridiaceae</taxon>
        <taxon>Clostridium</taxon>
    </lineage>
</organism>
<comment type="caution">
    <text evidence="1">The sequence shown here is derived from an EMBL/GenBank/DDBJ whole genome shotgun (WGS) entry which is preliminary data.</text>
</comment>